<organism evidence="1">
    <name type="scientific">marine sediment metagenome</name>
    <dbReference type="NCBI Taxonomy" id="412755"/>
    <lineage>
        <taxon>unclassified sequences</taxon>
        <taxon>metagenomes</taxon>
        <taxon>ecological metagenomes</taxon>
    </lineage>
</organism>
<evidence type="ECO:0000313" key="1">
    <source>
        <dbReference type="EMBL" id="KKN88412.1"/>
    </source>
</evidence>
<protein>
    <submittedName>
        <fullName evidence="1">Uncharacterized protein</fullName>
    </submittedName>
</protein>
<proteinExistence type="predicted"/>
<comment type="caution">
    <text evidence="1">The sequence shown here is derived from an EMBL/GenBank/DDBJ whole genome shotgun (WGS) entry which is preliminary data.</text>
</comment>
<accession>A0A0F9ULS8</accession>
<dbReference type="EMBL" id="LAZR01000129">
    <property type="protein sequence ID" value="KKN88412.1"/>
    <property type="molecule type" value="Genomic_DNA"/>
</dbReference>
<reference evidence="1" key="1">
    <citation type="journal article" date="2015" name="Nature">
        <title>Complex archaea that bridge the gap between prokaryotes and eukaryotes.</title>
        <authorList>
            <person name="Spang A."/>
            <person name="Saw J.H."/>
            <person name="Jorgensen S.L."/>
            <person name="Zaremba-Niedzwiedzka K."/>
            <person name="Martijn J."/>
            <person name="Lind A.E."/>
            <person name="van Eijk R."/>
            <person name="Schleper C."/>
            <person name="Guy L."/>
            <person name="Ettema T.J."/>
        </authorList>
    </citation>
    <scope>NUCLEOTIDE SEQUENCE</scope>
</reference>
<gene>
    <name evidence="1" type="ORF">LCGC14_0249750</name>
</gene>
<name>A0A0F9ULS8_9ZZZZ</name>
<dbReference type="AlphaFoldDB" id="A0A0F9ULS8"/>
<sequence length="57" mass="6752">MKPPRLRLIQIGTNWWIVGLEKPMGPYSRKEDAESDRRGVIDFYKHEVDKEVMGCFQ</sequence>